<name>A0A015MNA3_RHIIW</name>
<dbReference type="EMBL" id="JEMT01017362">
    <property type="protein sequence ID" value="EXX68283.1"/>
    <property type="molecule type" value="Genomic_DNA"/>
</dbReference>
<reference evidence="1 2" key="1">
    <citation type="submission" date="2014-02" db="EMBL/GenBank/DDBJ databases">
        <title>Single nucleus genome sequencing reveals high similarity among nuclei of an endomycorrhizal fungus.</title>
        <authorList>
            <person name="Lin K."/>
            <person name="Geurts R."/>
            <person name="Zhang Z."/>
            <person name="Limpens E."/>
            <person name="Saunders D.G."/>
            <person name="Mu D."/>
            <person name="Pang E."/>
            <person name="Cao H."/>
            <person name="Cha H."/>
            <person name="Lin T."/>
            <person name="Zhou Q."/>
            <person name="Shang Y."/>
            <person name="Li Y."/>
            <person name="Ivanov S."/>
            <person name="Sharma T."/>
            <person name="Velzen R.V."/>
            <person name="Ruijter N.D."/>
            <person name="Aanen D.K."/>
            <person name="Win J."/>
            <person name="Kamoun S."/>
            <person name="Bisseling T."/>
            <person name="Huang S."/>
        </authorList>
    </citation>
    <scope>NUCLEOTIDE SEQUENCE [LARGE SCALE GENOMIC DNA]</scope>
    <source>
        <strain evidence="2">DAOM197198w</strain>
    </source>
</reference>
<dbReference type="Proteomes" id="UP000022910">
    <property type="component" value="Unassembled WGS sequence"/>
</dbReference>
<keyword evidence="2" id="KW-1185">Reference proteome</keyword>
<dbReference type="SMR" id="A0A015MNA3"/>
<dbReference type="OrthoDB" id="2306422at2759"/>
<dbReference type="AlphaFoldDB" id="A0A015MNA3"/>
<gene>
    <name evidence="1" type="ORF">RirG_106570</name>
</gene>
<comment type="caution">
    <text evidence="1">The sequence shown here is derived from an EMBL/GenBank/DDBJ whole genome shotgun (WGS) entry which is preliminary data.</text>
</comment>
<proteinExistence type="predicted"/>
<protein>
    <submittedName>
        <fullName evidence="1">Uncharacterized protein</fullName>
    </submittedName>
</protein>
<sequence>MAELVVAKTAIPLILTFLGQFAKKFKGFKTSATVTINNKHREMKLIAPEIFSPGEIENPLDWSINPGETPKPSKFFAKIGKFTSQGMITYEIFGQRGPNGSPLYLIVTWKVKLNGGSNSIGIDVLEYEDHPLKNKSLEEKYNLYKELHKRNAGQTEWPTYNNGAFFSIGGTVDTKRNAKIIITFDHNRRNPF</sequence>
<dbReference type="HOGENOM" id="CLU_122046_0_0_1"/>
<evidence type="ECO:0000313" key="2">
    <source>
        <dbReference type="Proteomes" id="UP000022910"/>
    </source>
</evidence>
<organism evidence="1 2">
    <name type="scientific">Rhizophagus irregularis (strain DAOM 197198w)</name>
    <name type="common">Glomus intraradices</name>
    <dbReference type="NCBI Taxonomy" id="1432141"/>
    <lineage>
        <taxon>Eukaryota</taxon>
        <taxon>Fungi</taxon>
        <taxon>Fungi incertae sedis</taxon>
        <taxon>Mucoromycota</taxon>
        <taxon>Glomeromycotina</taxon>
        <taxon>Glomeromycetes</taxon>
        <taxon>Glomerales</taxon>
        <taxon>Glomeraceae</taxon>
        <taxon>Rhizophagus</taxon>
    </lineage>
</organism>
<evidence type="ECO:0000313" key="1">
    <source>
        <dbReference type="EMBL" id="EXX68283.1"/>
    </source>
</evidence>
<accession>A0A015MNA3</accession>